<dbReference type="EMBL" id="JAGEUA010000005">
    <property type="protein sequence ID" value="KAL0979505.1"/>
    <property type="molecule type" value="Genomic_DNA"/>
</dbReference>
<protein>
    <submittedName>
        <fullName evidence="2">Uncharacterized protein</fullName>
    </submittedName>
</protein>
<sequence>MVCLIAPGNNLEASPSIAQAGEEFRQLLLAVKLRWTNVFVLDFPCRIDGKKDQRYQELLALEFAQWIVTTSFEELQNVRTSTPPSSGIRNDAGDVGPVEQTSVPTDGPPEAAVSDSGPAEGYQTDVVGEHQVEQPTDLTVGGPEVAAASTFSAPSLVTSPSVQPCHGMMYYVPAWHSEEYYQDIRRGAVNGGVMCITRIPINGQAVMEVSFLCIPKSYRVQKEPLQDSKPKWKITTRRRKPTCTKKLHGVPSDLTDGPLAAAASGPADDCQTDVVGEHQIEPPTDVTDGPPEAAVSVPGDDCKMDVVGEHEVEQLTDLTVGQPEVAAASTFSASSLFASQQEMKPKEKVQIWKRKATLTTKRNVEVLLNFWKECCRAVLKAAGRYNCRRLGKREEEVPAVICDQATTNVKALHLLGATLDLLVAVQKVLVVFDVPHLRKSIRNNFSKHGIKSKAKMFFGALS</sequence>
<organism evidence="2 3">
    <name type="scientific">Umbra pygmaea</name>
    <name type="common">Eastern mudminnow</name>
    <dbReference type="NCBI Taxonomy" id="75934"/>
    <lineage>
        <taxon>Eukaryota</taxon>
        <taxon>Metazoa</taxon>
        <taxon>Chordata</taxon>
        <taxon>Craniata</taxon>
        <taxon>Vertebrata</taxon>
        <taxon>Euteleostomi</taxon>
        <taxon>Actinopterygii</taxon>
        <taxon>Neopterygii</taxon>
        <taxon>Teleostei</taxon>
        <taxon>Protacanthopterygii</taxon>
        <taxon>Esociformes</taxon>
        <taxon>Umbridae</taxon>
        <taxon>Umbra</taxon>
    </lineage>
</organism>
<name>A0ABD0WRQ9_UMBPY</name>
<gene>
    <name evidence="2" type="ORF">UPYG_G00185950</name>
</gene>
<evidence type="ECO:0000313" key="2">
    <source>
        <dbReference type="EMBL" id="KAL0979505.1"/>
    </source>
</evidence>
<evidence type="ECO:0000313" key="3">
    <source>
        <dbReference type="Proteomes" id="UP001557470"/>
    </source>
</evidence>
<reference evidence="2 3" key="1">
    <citation type="submission" date="2024-06" db="EMBL/GenBank/DDBJ databases">
        <authorList>
            <person name="Pan Q."/>
            <person name="Wen M."/>
            <person name="Jouanno E."/>
            <person name="Zahm M."/>
            <person name="Klopp C."/>
            <person name="Cabau C."/>
            <person name="Louis A."/>
            <person name="Berthelot C."/>
            <person name="Parey E."/>
            <person name="Roest Crollius H."/>
            <person name="Montfort J."/>
            <person name="Robinson-Rechavi M."/>
            <person name="Bouchez O."/>
            <person name="Lampietro C."/>
            <person name="Lopez Roques C."/>
            <person name="Donnadieu C."/>
            <person name="Postlethwait J."/>
            <person name="Bobe J."/>
            <person name="Verreycken H."/>
            <person name="Guiguen Y."/>
        </authorList>
    </citation>
    <scope>NUCLEOTIDE SEQUENCE [LARGE SCALE GENOMIC DNA]</scope>
    <source>
        <strain evidence="2">Up_M1</strain>
        <tissue evidence="2">Testis</tissue>
    </source>
</reference>
<dbReference type="AlphaFoldDB" id="A0ABD0WRQ9"/>
<feature type="compositionally biased region" description="Polar residues" evidence="1">
    <location>
        <begin position="76"/>
        <end position="88"/>
    </location>
</feature>
<proteinExistence type="predicted"/>
<dbReference type="Proteomes" id="UP001557470">
    <property type="component" value="Unassembled WGS sequence"/>
</dbReference>
<accession>A0ABD0WRQ9</accession>
<evidence type="ECO:0000256" key="1">
    <source>
        <dbReference type="SAM" id="MobiDB-lite"/>
    </source>
</evidence>
<comment type="caution">
    <text evidence="2">The sequence shown here is derived from an EMBL/GenBank/DDBJ whole genome shotgun (WGS) entry which is preliminary data.</text>
</comment>
<keyword evidence="3" id="KW-1185">Reference proteome</keyword>
<feature type="region of interest" description="Disordered" evidence="1">
    <location>
        <begin position="76"/>
        <end position="118"/>
    </location>
</feature>